<dbReference type="FunFam" id="3.40.50.720:FF:000382">
    <property type="entry name" value="NAD(P)-binding Rossmann-fold superfamily protein"/>
    <property type="match status" value="1"/>
</dbReference>
<dbReference type="FunCoup" id="A0A2G5C4N3">
    <property type="interactions" value="503"/>
</dbReference>
<evidence type="ECO:0000313" key="3">
    <source>
        <dbReference type="EMBL" id="PIA26233.1"/>
    </source>
</evidence>
<dbReference type="InterPro" id="IPR036291">
    <property type="entry name" value="NAD(P)-bd_dom_sf"/>
</dbReference>
<name>A0A2G5C4N3_AQUCA</name>
<proteinExistence type="predicted"/>
<keyword evidence="1" id="KW-0560">Oxidoreductase</keyword>
<dbReference type="Gene3D" id="3.40.50.720">
    <property type="entry name" value="NAD(P)-binding Rossmann-like Domain"/>
    <property type="match status" value="1"/>
</dbReference>
<accession>A0A2G5C4N3</accession>
<evidence type="ECO:0000259" key="2">
    <source>
        <dbReference type="Pfam" id="PF01370"/>
    </source>
</evidence>
<dbReference type="AlphaFoldDB" id="A0A2G5C4N3"/>
<organism evidence="3 4">
    <name type="scientific">Aquilegia coerulea</name>
    <name type="common">Rocky mountain columbine</name>
    <dbReference type="NCBI Taxonomy" id="218851"/>
    <lineage>
        <taxon>Eukaryota</taxon>
        <taxon>Viridiplantae</taxon>
        <taxon>Streptophyta</taxon>
        <taxon>Embryophyta</taxon>
        <taxon>Tracheophyta</taxon>
        <taxon>Spermatophyta</taxon>
        <taxon>Magnoliopsida</taxon>
        <taxon>Ranunculales</taxon>
        <taxon>Ranunculaceae</taxon>
        <taxon>Thalictroideae</taxon>
        <taxon>Aquilegia</taxon>
    </lineage>
</organism>
<keyword evidence="4" id="KW-1185">Reference proteome</keyword>
<dbReference type="InterPro" id="IPR001509">
    <property type="entry name" value="Epimerase_deHydtase"/>
</dbReference>
<dbReference type="GO" id="GO:0016616">
    <property type="term" value="F:oxidoreductase activity, acting on the CH-OH group of donors, NAD or NADP as acceptor"/>
    <property type="evidence" value="ECO:0007669"/>
    <property type="project" value="TreeGrafter"/>
</dbReference>
<dbReference type="Pfam" id="PF01370">
    <property type="entry name" value="Epimerase"/>
    <property type="match status" value="1"/>
</dbReference>
<dbReference type="InParanoid" id="A0A2G5C4N3"/>
<dbReference type="InterPro" id="IPR050425">
    <property type="entry name" value="NAD(P)_dehydrat-like"/>
</dbReference>
<reference evidence="3 4" key="1">
    <citation type="submission" date="2017-09" db="EMBL/GenBank/DDBJ databases">
        <title>WGS assembly of Aquilegia coerulea Goldsmith.</title>
        <authorList>
            <person name="Hodges S."/>
            <person name="Kramer E."/>
            <person name="Nordborg M."/>
            <person name="Tomkins J."/>
            <person name="Borevitz J."/>
            <person name="Derieg N."/>
            <person name="Yan J."/>
            <person name="Mihaltcheva S."/>
            <person name="Hayes R.D."/>
            <person name="Rokhsar D."/>
        </authorList>
    </citation>
    <scope>NUCLEOTIDE SEQUENCE [LARGE SCALE GENOMIC DNA]</scope>
    <source>
        <strain evidence="4">cv. Goldsmith</strain>
    </source>
</reference>
<dbReference type="PANTHER" id="PTHR10366:SF776">
    <property type="entry name" value="NAD(P)-BINDING ROSSMANN-FOLD SUPERFAMILY PROTEIN"/>
    <property type="match status" value="1"/>
</dbReference>
<dbReference type="EMBL" id="KZ305112">
    <property type="protein sequence ID" value="PIA26233.1"/>
    <property type="molecule type" value="Genomic_DNA"/>
</dbReference>
<protein>
    <recommendedName>
        <fullName evidence="2">NAD-dependent epimerase/dehydratase domain-containing protein</fullName>
    </recommendedName>
</protein>
<dbReference type="STRING" id="218851.A0A2G5C4N3"/>
<dbReference type="PANTHER" id="PTHR10366">
    <property type="entry name" value="NAD DEPENDENT EPIMERASE/DEHYDRATASE"/>
    <property type="match status" value="1"/>
</dbReference>
<feature type="domain" description="NAD-dependent epimerase/dehydratase" evidence="2">
    <location>
        <begin position="6"/>
        <end position="243"/>
    </location>
</feature>
<dbReference type="OrthoDB" id="2735536at2759"/>
<dbReference type="Proteomes" id="UP000230069">
    <property type="component" value="Unassembled WGS sequence"/>
</dbReference>
<dbReference type="CDD" id="cd08958">
    <property type="entry name" value="FR_SDR_e"/>
    <property type="match status" value="1"/>
</dbReference>
<evidence type="ECO:0000256" key="1">
    <source>
        <dbReference type="ARBA" id="ARBA00023002"/>
    </source>
</evidence>
<gene>
    <name evidence="3" type="ORF">AQUCO_09500004v1</name>
</gene>
<evidence type="ECO:0000313" key="4">
    <source>
        <dbReference type="Proteomes" id="UP000230069"/>
    </source>
</evidence>
<sequence length="323" mass="35454">MEKERVCVTGGGGYQASWLIKLLLSKGYMVHATVRDPNDEKNAHLKKFEKASENLLLFKADLLDYDNLCSAIAGCIGVFHVASPVPPTSVQNPEVELIEPAVTGTSNVLKACSLSNVKRVVVVSSIAAVILNPNWPKDRIMDESCWSDKEYCKTTEKWYALSKTEAEGQAIEYSETTGLDVVTVCPSLILGPMLQSTVNASSLILLKLLKDGLDTIENKLRAIVDVRDVAEALVLAYEKTEAKGRYICATHMITAKDLVNKLSSIYPSFDYPKSFGPEEELGTGKGVTSEKLQKLGWEYKTLEETLVDSVESYKEAGLVIKHG</sequence>
<dbReference type="SUPFAM" id="SSF51735">
    <property type="entry name" value="NAD(P)-binding Rossmann-fold domains"/>
    <property type="match status" value="1"/>
</dbReference>